<keyword evidence="2" id="KW-1185">Reference proteome</keyword>
<feature type="non-terminal residue" evidence="1">
    <location>
        <position position="1"/>
    </location>
</feature>
<proteinExistence type="predicted"/>
<gene>
    <name evidence="1" type="ORF">SPELUC_LOCUS17339</name>
</gene>
<comment type="caution">
    <text evidence="1">The sequence shown here is derived from an EMBL/GenBank/DDBJ whole genome shotgun (WGS) entry which is preliminary data.</text>
</comment>
<reference evidence="1" key="1">
    <citation type="submission" date="2021-06" db="EMBL/GenBank/DDBJ databases">
        <authorList>
            <person name="Kallberg Y."/>
            <person name="Tangrot J."/>
            <person name="Rosling A."/>
        </authorList>
    </citation>
    <scope>NUCLEOTIDE SEQUENCE</scope>
    <source>
        <strain evidence="1">28 12/20/2015</strain>
    </source>
</reference>
<evidence type="ECO:0000313" key="2">
    <source>
        <dbReference type="Proteomes" id="UP000789366"/>
    </source>
</evidence>
<accession>A0ACA9RH19</accession>
<name>A0ACA9RH19_9GLOM</name>
<dbReference type="Proteomes" id="UP000789366">
    <property type="component" value="Unassembled WGS sequence"/>
</dbReference>
<dbReference type="EMBL" id="CAJVPW010070308">
    <property type="protein sequence ID" value="CAG8792234.1"/>
    <property type="molecule type" value="Genomic_DNA"/>
</dbReference>
<protein>
    <submittedName>
        <fullName evidence="1">5108_t:CDS:1</fullName>
    </submittedName>
</protein>
<evidence type="ECO:0000313" key="1">
    <source>
        <dbReference type="EMBL" id="CAG8792234.1"/>
    </source>
</evidence>
<sequence>FASLLDDRIENEDVLWQWLSDKSKIYEDYQKYNDQSENDDESRPISSQKLHEEIEDLHKLLQAAEGHIKKLSDIVEFEKAYYQGKIKNP</sequence>
<organism evidence="1 2">
    <name type="scientific">Cetraspora pellucida</name>
    <dbReference type="NCBI Taxonomy" id="1433469"/>
    <lineage>
        <taxon>Eukaryota</taxon>
        <taxon>Fungi</taxon>
        <taxon>Fungi incertae sedis</taxon>
        <taxon>Mucoromycota</taxon>
        <taxon>Glomeromycotina</taxon>
        <taxon>Glomeromycetes</taxon>
        <taxon>Diversisporales</taxon>
        <taxon>Gigasporaceae</taxon>
        <taxon>Cetraspora</taxon>
    </lineage>
</organism>